<sequence>MLPALPPDAVASTSSPKTVLCRNFTSVSRFQPLTFGAAQRHTWVSGVQAAARGWIRMLLNPGVWSHTAVR</sequence>
<comment type="caution">
    <text evidence="1">The sequence shown here is derived from an EMBL/GenBank/DDBJ whole genome shotgun (WGS) entry which is preliminary data.</text>
</comment>
<protein>
    <submittedName>
        <fullName evidence="1">Uncharacterized protein</fullName>
    </submittedName>
</protein>
<dbReference type="EMBL" id="BAAAQM010000064">
    <property type="protein sequence ID" value="GAA1999217.1"/>
    <property type="molecule type" value="Genomic_DNA"/>
</dbReference>
<proteinExistence type="predicted"/>
<accession>A0ABN2T5I5</accession>
<dbReference type="Proteomes" id="UP001499854">
    <property type="component" value="Unassembled WGS sequence"/>
</dbReference>
<name>A0ABN2T5I5_9ACTN</name>
<evidence type="ECO:0000313" key="1">
    <source>
        <dbReference type="EMBL" id="GAA1999217.1"/>
    </source>
</evidence>
<gene>
    <name evidence="1" type="ORF">GCM10009838_75760</name>
</gene>
<reference evidence="1 2" key="1">
    <citation type="journal article" date="2019" name="Int. J. Syst. Evol. Microbiol.">
        <title>The Global Catalogue of Microorganisms (GCM) 10K type strain sequencing project: providing services to taxonomists for standard genome sequencing and annotation.</title>
        <authorList>
            <consortium name="The Broad Institute Genomics Platform"/>
            <consortium name="The Broad Institute Genome Sequencing Center for Infectious Disease"/>
            <person name="Wu L."/>
            <person name="Ma J."/>
        </authorList>
    </citation>
    <scope>NUCLEOTIDE SEQUENCE [LARGE SCALE GENOMIC DNA]</scope>
    <source>
        <strain evidence="1 2">JCM 16013</strain>
    </source>
</reference>
<organism evidence="1 2">
    <name type="scientific">Catenulispora subtropica</name>
    <dbReference type="NCBI Taxonomy" id="450798"/>
    <lineage>
        <taxon>Bacteria</taxon>
        <taxon>Bacillati</taxon>
        <taxon>Actinomycetota</taxon>
        <taxon>Actinomycetes</taxon>
        <taxon>Catenulisporales</taxon>
        <taxon>Catenulisporaceae</taxon>
        <taxon>Catenulispora</taxon>
    </lineage>
</organism>
<evidence type="ECO:0000313" key="2">
    <source>
        <dbReference type="Proteomes" id="UP001499854"/>
    </source>
</evidence>
<keyword evidence="2" id="KW-1185">Reference proteome</keyword>